<gene>
    <name evidence="3" type="ORF">LV75_003666</name>
</gene>
<comment type="similarity">
    <text evidence="1">Belongs to the aspartate/glutamate racemases family.</text>
</comment>
<proteinExistence type="inferred from homology"/>
<dbReference type="PANTHER" id="PTHR21198:SF7">
    <property type="entry name" value="ASPARTATE-GLUTAMATE RACEMASE FAMILY"/>
    <property type="match status" value="1"/>
</dbReference>
<evidence type="ECO:0000313" key="4">
    <source>
        <dbReference type="Proteomes" id="UP001205185"/>
    </source>
</evidence>
<comment type="caution">
    <text evidence="3">The sequence shown here is derived from an EMBL/GenBank/DDBJ whole genome shotgun (WGS) entry which is preliminary data.</text>
</comment>
<dbReference type="NCBIfam" id="TIGR00035">
    <property type="entry name" value="asp_race"/>
    <property type="match status" value="1"/>
</dbReference>
<sequence length="234" mass="23731">MLGVLGGMGPAATVDFLDKLVRATGAERDQDHVPVVVWNDPRVPDRTDALCNGGPDPTAAMVTGANALLAMGASALVAICNTAHLFLPGVTRATGAHFLSMIDATVDEVGAMLPPGLPVGLVAGTATATSDLYARPLAAAGHPLVLPHPADQAEVMALIRAVKAGDVSTNTVDRLRRVVARLRAAGAGAVIAGCTELPIVFAKDPRPALPVIDPTAALARLAARVFGPARLAAA</sequence>
<evidence type="ECO:0000313" key="3">
    <source>
        <dbReference type="EMBL" id="MCP2271154.1"/>
    </source>
</evidence>
<evidence type="ECO:0000256" key="1">
    <source>
        <dbReference type="ARBA" id="ARBA00007847"/>
    </source>
</evidence>
<organism evidence="3 4">
    <name type="scientific">Actinokineospora diospyrosa</name>
    <dbReference type="NCBI Taxonomy" id="103728"/>
    <lineage>
        <taxon>Bacteria</taxon>
        <taxon>Bacillati</taxon>
        <taxon>Actinomycetota</taxon>
        <taxon>Actinomycetes</taxon>
        <taxon>Pseudonocardiales</taxon>
        <taxon>Pseudonocardiaceae</taxon>
        <taxon>Actinokineospora</taxon>
    </lineage>
</organism>
<reference evidence="3 4" key="1">
    <citation type="submission" date="2022-06" db="EMBL/GenBank/DDBJ databases">
        <title>Genomic Encyclopedia of Archaeal and Bacterial Type Strains, Phase II (KMG-II): from individual species to whole genera.</title>
        <authorList>
            <person name="Goeker M."/>
        </authorList>
    </citation>
    <scope>NUCLEOTIDE SEQUENCE [LARGE SCALE GENOMIC DNA]</scope>
    <source>
        <strain evidence="3 4">DSM 44255</strain>
    </source>
</reference>
<accession>A0ABT1IEV2</accession>
<evidence type="ECO:0000256" key="2">
    <source>
        <dbReference type="ARBA" id="ARBA00023235"/>
    </source>
</evidence>
<dbReference type="Gene3D" id="3.40.50.1860">
    <property type="match status" value="2"/>
</dbReference>
<dbReference type="SUPFAM" id="SSF53681">
    <property type="entry name" value="Aspartate/glutamate racemase"/>
    <property type="match status" value="2"/>
</dbReference>
<dbReference type="InterPro" id="IPR004380">
    <property type="entry name" value="Asp_race"/>
</dbReference>
<keyword evidence="4" id="KW-1185">Reference proteome</keyword>
<name>A0ABT1IEV2_9PSEU</name>
<dbReference type="InterPro" id="IPR015942">
    <property type="entry name" value="Asp/Glu/hydantoin_racemase"/>
</dbReference>
<dbReference type="EMBL" id="JAMTCO010000008">
    <property type="protein sequence ID" value="MCP2271154.1"/>
    <property type="molecule type" value="Genomic_DNA"/>
</dbReference>
<dbReference type="Proteomes" id="UP001205185">
    <property type="component" value="Unassembled WGS sequence"/>
</dbReference>
<keyword evidence="2" id="KW-0413">Isomerase</keyword>
<dbReference type="PANTHER" id="PTHR21198">
    <property type="entry name" value="GLUTAMATE RACEMASE"/>
    <property type="match status" value="1"/>
</dbReference>
<dbReference type="InterPro" id="IPR001920">
    <property type="entry name" value="Asp/Glu_race"/>
</dbReference>
<protein>
    <submittedName>
        <fullName evidence="3">Aspartate racemase</fullName>
    </submittedName>
</protein>
<dbReference type="Pfam" id="PF01177">
    <property type="entry name" value="Asp_Glu_race"/>
    <property type="match status" value="1"/>
</dbReference>